<protein>
    <submittedName>
        <fullName evidence="2">Uncharacterized protein</fullName>
    </submittedName>
</protein>
<feature type="compositionally biased region" description="Basic and acidic residues" evidence="1">
    <location>
        <begin position="535"/>
        <end position="548"/>
    </location>
</feature>
<evidence type="ECO:0000313" key="2">
    <source>
        <dbReference type="EMBL" id="KAK6914978.1"/>
    </source>
</evidence>
<name>A0AAN8UDW0_9MAGN</name>
<keyword evidence="3" id="KW-1185">Reference proteome</keyword>
<accession>A0AAN8UDW0</accession>
<proteinExistence type="predicted"/>
<comment type="caution">
    <text evidence="2">The sequence shown here is derived from an EMBL/GenBank/DDBJ whole genome shotgun (WGS) entry which is preliminary data.</text>
</comment>
<organism evidence="2 3">
    <name type="scientific">Dillenia turbinata</name>
    <dbReference type="NCBI Taxonomy" id="194707"/>
    <lineage>
        <taxon>Eukaryota</taxon>
        <taxon>Viridiplantae</taxon>
        <taxon>Streptophyta</taxon>
        <taxon>Embryophyta</taxon>
        <taxon>Tracheophyta</taxon>
        <taxon>Spermatophyta</taxon>
        <taxon>Magnoliopsida</taxon>
        <taxon>eudicotyledons</taxon>
        <taxon>Gunneridae</taxon>
        <taxon>Pentapetalae</taxon>
        <taxon>Dilleniales</taxon>
        <taxon>Dilleniaceae</taxon>
        <taxon>Dillenia</taxon>
    </lineage>
</organism>
<feature type="compositionally biased region" description="Polar residues" evidence="1">
    <location>
        <begin position="294"/>
        <end position="303"/>
    </location>
</feature>
<feature type="region of interest" description="Disordered" evidence="1">
    <location>
        <begin position="1"/>
        <end position="104"/>
    </location>
</feature>
<evidence type="ECO:0000256" key="1">
    <source>
        <dbReference type="SAM" id="MobiDB-lite"/>
    </source>
</evidence>
<feature type="region of interest" description="Disordered" evidence="1">
    <location>
        <begin position="584"/>
        <end position="679"/>
    </location>
</feature>
<feature type="compositionally biased region" description="Basic and acidic residues" evidence="1">
    <location>
        <begin position="621"/>
        <end position="650"/>
    </location>
</feature>
<reference evidence="2 3" key="1">
    <citation type="submission" date="2023-12" db="EMBL/GenBank/DDBJ databases">
        <title>A high-quality genome assembly for Dillenia turbinata (Dilleniales).</title>
        <authorList>
            <person name="Chanderbali A."/>
        </authorList>
    </citation>
    <scope>NUCLEOTIDE SEQUENCE [LARGE SCALE GENOMIC DNA]</scope>
    <source>
        <strain evidence="2">LSX21</strain>
        <tissue evidence="2">Leaf</tissue>
    </source>
</reference>
<feature type="region of interest" description="Disordered" evidence="1">
    <location>
        <begin position="532"/>
        <end position="552"/>
    </location>
</feature>
<feature type="compositionally biased region" description="Low complexity" evidence="1">
    <location>
        <begin position="78"/>
        <end position="104"/>
    </location>
</feature>
<feature type="compositionally biased region" description="Polar residues" evidence="1">
    <location>
        <begin position="589"/>
        <end position="618"/>
    </location>
</feature>
<feature type="compositionally biased region" description="Low complexity" evidence="1">
    <location>
        <begin position="199"/>
        <end position="209"/>
    </location>
</feature>
<dbReference type="PANTHER" id="PTHR34367">
    <property type="entry name" value="OS02G0734667 PROTEIN"/>
    <property type="match status" value="1"/>
</dbReference>
<evidence type="ECO:0000313" key="3">
    <source>
        <dbReference type="Proteomes" id="UP001370490"/>
    </source>
</evidence>
<feature type="compositionally biased region" description="Polar residues" evidence="1">
    <location>
        <begin position="322"/>
        <end position="332"/>
    </location>
</feature>
<dbReference type="AlphaFoldDB" id="A0AAN8UDW0"/>
<dbReference type="PANTHER" id="PTHR34367:SF1">
    <property type="entry name" value="OS04G0528600 PROTEIN"/>
    <property type="match status" value="1"/>
</dbReference>
<dbReference type="EMBL" id="JBAMMX010000025">
    <property type="protein sequence ID" value="KAK6914978.1"/>
    <property type="molecule type" value="Genomic_DNA"/>
</dbReference>
<feature type="region of interest" description="Disordered" evidence="1">
    <location>
        <begin position="433"/>
        <end position="467"/>
    </location>
</feature>
<sequence length="679" mass="74622">MGTCLSKKKEPIVSIPSPIPLDQTKPNSKTEQQEAEHKTENPIITEKKKQEEQDQKTLPKKEIFIIKHRKSHDSNALTTTQTTPTTSIEEPENPQITINNNNNVPKAETKIEDVDVDAILIQCGRLSRSSSGKTGSRKYAGSKRSFDFDAEDCTTKQENSNNVVEEDEDYNGRRRNRSRESRTSPSRRRRTPSRERDQQQQQQVSQQRSGSRERSSSNGGRRVSRSPGRRSENTMNSVSAAAENGGNRPGKMVPVPASVDSGTGSVRRISVKRNVGSPRSQSPAKVAAAIAASNEKQPSLSRSNSRKAEQSPYRRNPMGEIDQNNNSYKGSTVVNKVQRSKDVEADLGVKEQSGYRIQAANQKPNVEISTNKIITPAIANKISRPTIENNKAVNVISRSKEQLQHQIVEDPVETNTLQPRTVNYVAALPSTLGGEESLKPQALTRSRSARRSRDLDINPESLSNPNPSYTTLLLEDIQNFHQKSNPAPAPALTPNPKSNPSFSLPPCVTKAQSILEAVADLNSCTSSNLSSVFSDDQKCNKNDTKRSYPNDPFVESEVGINDDLMEPSFQKYVTVRRGIVGGDMEEQESSGSNSFVGSQQHWNSSGGEPNSADSTDCWTSRLKEREEEKNVLGLEEARRGFSGRKRDDQRLGIGQGRIGSGSSASRGVNRAAIAAATSS</sequence>
<feature type="region of interest" description="Disordered" evidence="1">
    <location>
        <begin position="151"/>
        <end position="332"/>
    </location>
</feature>
<dbReference type="InterPro" id="IPR040412">
    <property type="entry name" value="At1g65710-like"/>
</dbReference>
<gene>
    <name evidence="2" type="ORF">RJ641_020095</name>
</gene>
<feature type="compositionally biased region" description="Basic and acidic residues" evidence="1">
    <location>
        <begin position="31"/>
        <end position="65"/>
    </location>
</feature>
<dbReference type="Proteomes" id="UP001370490">
    <property type="component" value="Unassembled WGS sequence"/>
</dbReference>